<dbReference type="PANTHER" id="PTHR10371">
    <property type="entry name" value="NADH DEHYDROGENASE UBIQUINONE FLAVOPROTEIN 2, MITOCHONDRIAL"/>
    <property type="match status" value="1"/>
</dbReference>
<dbReference type="Proteomes" id="UP000503251">
    <property type="component" value="Chromosome"/>
</dbReference>
<dbReference type="InterPro" id="IPR041921">
    <property type="entry name" value="NuoE_N"/>
</dbReference>
<dbReference type="SUPFAM" id="SSF52833">
    <property type="entry name" value="Thioredoxin-like"/>
    <property type="match status" value="1"/>
</dbReference>
<protein>
    <submittedName>
        <fullName evidence="9">NADH-quinone oxidoreductase subunit NuoE</fullName>
        <ecNumber evidence="9">1.6.5.11</ecNumber>
    </submittedName>
</protein>
<evidence type="ECO:0000256" key="6">
    <source>
        <dbReference type="ARBA" id="ARBA00034078"/>
    </source>
</evidence>
<gene>
    <name evidence="8" type="primary">nuoE</name>
    <name evidence="9" type="ORF">DQK91_11060</name>
    <name evidence="8" type="ORF">E8L03_11590</name>
</gene>
<feature type="binding site" evidence="7">
    <location>
        <position position="81"/>
    </location>
    <ligand>
        <name>[2Fe-2S] cluster</name>
        <dbReference type="ChEBI" id="CHEBI:190135"/>
    </ligand>
</feature>
<dbReference type="GO" id="GO:0046872">
    <property type="term" value="F:metal ion binding"/>
    <property type="evidence" value="ECO:0007669"/>
    <property type="project" value="UniProtKB-KW"/>
</dbReference>
<comment type="cofactor">
    <cofactor evidence="6">
        <name>[2Fe-2S] cluster</name>
        <dbReference type="ChEBI" id="CHEBI:190135"/>
    </cofactor>
</comment>
<evidence type="ECO:0000313" key="8">
    <source>
        <dbReference type="EMBL" id="QJT09541.1"/>
    </source>
</evidence>
<dbReference type="PIRSF" id="PIRSF000216">
    <property type="entry name" value="NADH_DH_24kDa"/>
    <property type="match status" value="1"/>
</dbReference>
<dbReference type="EMBL" id="QMIF01000006">
    <property type="protein sequence ID" value="TVM33751.1"/>
    <property type="molecule type" value="Genomic_DNA"/>
</dbReference>
<dbReference type="PANTHER" id="PTHR10371:SF3">
    <property type="entry name" value="NADH DEHYDROGENASE [UBIQUINONE] FLAVOPROTEIN 2, MITOCHONDRIAL"/>
    <property type="match status" value="1"/>
</dbReference>
<proteinExistence type="inferred from homology"/>
<dbReference type="AlphaFoldDB" id="A0A6P1ZG15"/>
<keyword evidence="4 7" id="KW-0408">Iron</keyword>
<dbReference type="Gene3D" id="3.40.30.10">
    <property type="entry name" value="Glutaredoxin"/>
    <property type="match status" value="1"/>
</dbReference>
<evidence type="ECO:0000313" key="9">
    <source>
        <dbReference type="EMBL" id="TVM33751.1"/>
    </source>
</evidence>
<keyword evidence="3 7" id="KW-0479">Metal-binding</keyword>
<feature type="binding site" evidence="7">
    <location>
        <position position="86"/>
    </location>
    <ligand>
        <name>[2Fe-2S] cluster</name>
        <dbReference type="ChEBI" id="CHEBI:190135"/>
    </ligand>
</feature>
<evidence type="ECO:0000256" key="2">
    <source>
        <dbReference type="ARBA" id="ARBA00022714"/>
    </source>
</evidence>
<evidence type="ECO:0000313" key="11">
    <source>
        <dbReference type="Proteomes" id="UP000503251"/>
    </source>
</evidence>
<dbReference type="Gene3D" id="1.10.10.1590">
    <property type="entry name" value="NADH-quinone oxidoreductase subunit E"/>
    <property type="match status" value="1"/>
</dbReference>
<comment type="cofactor">
    <cofactor evidence="7">
        <name>[2Fe-2S] cluster</name>
        <dbReference type="ChEBI" id="CHEBI:190135"/>
    </cofactor>
    <text evidence="7">Binds 1 [2Fe-2S] cluster.</text>
</comment>
<evidence type="ECO:0000256" key="3">
    <source>
        <dbReference type="ARBA" id="ARBA00022723"/>
    </source>
</evidence>
<evidence type="ECO:0000256" key="4">
    <source>
        <dbReference type="ARBA" id="ARBA00023004"/>
    </source>
</evidence>
<keyword evidence="11" id="KW-1185">Reference proteome</keyword>
<name>A0A6P1ZG15_9BACT</name>
<dbReference type="GO" id="GO:0003954">
    <property type="term" value="F:NADH dehydrogenase activity"/>
    <property type="evidence" value="ECO:0007669"/>
    <property type="project" value="TreeGrafter"/>
</dbReference>
<sequence>MLLPEELETEIQTMVREAEHVEEKLIDIIYLLQNHFGCFSDVALGHASRLTGKTTVELEELCTFYDFIYRRPVGRFVIHVCDGVACWMHHENSLFQYLCDKLGVGVGEVTEDGLFTVLPTACLGNCHNAPAMLINGKHYGRLTPKKVDEIIDELRENADNIIQCLCR</sequence>
<feature type="binding site" evidence="7">
    <location>
        <position position="122"/>
    </location>
    <ligand>
        <name>[2Fe-2S] cluster</name>
        <dbReference type="ChEBI" id="CHEBI:190135"/>
    </ligand>
</feature>
<dbReference type="EC" id="1.6.5.11" evidence="9"/>
<dbReference type="InterPro" id="IPR036249">
    <property type="entry name" value="Thioredoxin-like_sf"/>
</dbReference>
<keyword evidence="9" id="KW-0560">Oxidoreductase</keyword>
<feature type="binding site" evidence="7">
    <location>
        <position position="126"/>
    </location>
    <ligand>
        <name>[2Fe-2S] cluster</name>
        <dbReference type="ChEBI" id="CHEBI:190135"/>
    </ligand>
</feature>
<dbReference type="GO" id="GO:0051537">
    <property type="term" value="F:2 iron, 2 sulfur cluster binding"/>
    <property type="evidence" value="ECO:0007669"/>
    <property type="project" value="UniProtKB-KW"/>
</dbReference>
<dbReference type="PROSITE" id="PS01099">
    <property type="entry name" value="COMPLEX1_24K"/>
    <property type="match status" value="1"/>
</dbReference>
<reference evidence="9 10" key="1">
    <citation type="submission" date="2018-06" db="EMBL/GenBank/DDBJ databases">
        <title>Complete genome of Desulfovibrio marinus P48SEP.</title>
        <authorList>
            <person name="Crispim J.S."/>
            <person name="Vidigal P.M.P."/>
            <person name="Silva L.C.F."/>
            <person name="Araujo L.C."/>
            <person name="Laguardia C.N."/>
            <person name="Dias R.S."/>
            <person name="Sousa M.P."/>
            <person name="Paula S.O."/>
            <person name="Silva C."/>
        </authorList>
    </citation>
    <scope>NUCLEOTIDE SEQUENCE [LARGE SCALE GENOMIC DNA]</scope>
    <source>
        <strain evidence="9 10">P48SEP</strain>
    </source>
</reference>
<accession>A0A6P1ZG15</accession>
<dbReference type="Pfam" id="PF01257">
    <property type="entry name" value="2Fe-2S_thioredx"/>
    <property type="match status" value="1"/>
</dbReference>
<comment type="similarity">
    <text evidence="1">Belongs to the complex I 24 kDa subunit family.</text>
</comment>
<dbReference type="EMBL" id="CP039543">
    <property type="protein sequence ID" value="QJT09541.1"/>
    <property type="molecule type" value="Genomic_DNA"/>
</dbReference>
<dbReference type="NCBIfam" id="NF005722">
    <property type="entry name" value="PRK07539.1-2"/>
    <property type="match status" value="1"/>
</dbReference>
<reference evidence="8 11" key="2">
    <citation type="submission" date="2019-04" db="EMBL/GenBank/DDBJ databases">
        <title>Isolation and culture of sulfate reducing bacteria from the cold seep of the South China Sea.</title>
        <authorList>
            <person name="Sun C."/>
            <person name="Liu R."/>
        </authorList>
    </citation>
    <scope>NUCLEOTIDE SEQUENCE [LARGE SCALE GENOMIC DNA]</scope>
    <source>
        <strain evidence="8 11">CS1</strain>
    </source>
</reference>
<keyword evidence="2 7" id="KW-0001">2Fe-2S</keyword>
<dbReference type="RefSeq" id="WP_144305418.1">
    <property type="nucleotide sequence ID" value="NZ_CP039543.1"/>
</dbReference>
<evidence type="ECO:0000256" key="5">
    <source>
        <dbReference type="ARBA" id="ARBA00023014"/>
    </source>
</evidence>
<dbReference type="Proteomes" id="UP000434052">
    <property type="component" value="Unassembled WGS sequence"/>
</dbReference>
<dbReference type="CDD" id="cd03064">
    <property type="entry name" value="TRX_Fd_NuoE"/>
    <property type="match status" value="1"/>
</dbReference>
<evidence type="ECO:0000313" key="10">
    <source>
        <dbReference type="Proteomes" id="UP000434052"/>
    </source>
</evidence>
<organism evidence="9 10">
    <name type="scientific">Oceanidesulfovibrio marinus</name>
    <dbReference type="NCBI Taxonomy" id="370038"/>
    <lineage>
        <taxon>Bacteria</taxon>
        <taxon>Pseudomonadati</taxon>
        <taxon>Thermodesulfobacteriota</taxon>
        <taxon>Desulfovibrionia</taxon>
        <taxon>Desulfovibrionales</taxon>
        <taxon>Desulfovibrionaceae</taxon>
        <taxon>Oceanidesulfovibrio</taxon>
    </lineage>
</organism>
<dbReference type="InterPro" id="IPR042128">
    <property type="entry name" value="NuoE_dom"/>
</dbReference>
<evidence type="ECO:0000256" key="7">
    <source>
        <dbReference type="PIRSR" id="PIRSR000216-1"/>
    </source>
</evidence>
<evidence type="ECO:0000256" key="1">
    <source>
        <dbReference type="ARBA" id="ARBA00010643"/>
    </source>
</evidence>
<dbReference type="InterPro" id="IPR002023">
    <property type="entry name" value="NuoE-like"/>
</dbReference>
<dbReference type="OrthoDB" id="9807941at2"/>
<keyword evidence="5 7" id="KW-0411">Iron-sulfur</keyword>